<dbReference type="PANTHER" id="PTHR23501">
    <property type="entry name" value="MAJOR FACILITATOR SUPERFAMILY"/>
    <property type="match status" value="1"/>
</dbReference>
<feature type="transmembrane region" description="Helical" evidence="7">
    <location>
        <begin position="208"/>
        <end position="230"/>
    </location>
</feature>
<feature type="transmembrane region" description="Helical" evidence="7">
    <location>
        <begin position="532"/>
        <end position="554"/>
    </location>
</feature>
<dbReference type="InterPro" id="IPR036259">
    <property type="entry name" value="MFS_trans_sf"/>
</dbReference>
<dbReference type="OrthoDB" id="3437016at2759"/>
<name>A0A427YSI6_9TREE</name>
<feature type="transmembrane region" description="Helical" evidence="7">
    <location>
        <begin position="291"/>
        <end position="309"/>
    </location>
</feature>
<dbReference type="AlphaFoldDB" id="A0A427YSI6"/>
<dbReference type="EMBL" id="RSCD01000003">
    <property type="protein sequence ID" value="RSH94047.1"/>
    <property type="molecule type" value="Genomic_DNA"/>
</dbReference>
<feature type="transmembrane region" description="Helical" evidence="7">
    <location>
        <begin position="251"/>
        <end position="271"/>
    </location>
</feature>
<dbReference type="InterPro" id="IPR020846">
    <property type="entry name" value="MFS_dom"/>
</dbReference>
<dbReference type="Gene3D" id="1.20.1250.20">
    <property type="entry name" value="MFS general substrate transporter like domains"/>
    <property type="match status" value="1"/>
</dbReference>
<dbReference type="GO" id="GO:0012505">
    <property type="term" value="C:endomembrane system"/>
    <property type="evidence" value="ECO:0007669"/>
    <property type="project" value="UniProtKB-SubCell"/>
</dbReference>
<evidence type="ECO:0000256" key="3">
    <source>
        <dbReference type="ARBA" id="ARBA00022692"/>
    </source>
</evidence>
<dbReference type="GO" id="GO:0015174">
    <property type="term" value="F:basic amino acid transmembrane transporter activity"/>
    <property type="evidence" value="ECO:0007669"/>
    <property type="project" value="TreeGrafter"/>
</dbReference>
<feature type="transmembrane region" description="Helical" evidence="7">
    <location>
        <begin position="183"/>
        <end position="202"/>
    </location>
</feature>
<dbReference type="Pfam" id="PF07690">
    <property type="entry name" value="MFS_1"/>
    <property type="match status" value="1"/>
</dbReference>
<feature type="transmembrane region" description="Helical" evidence="7">
    <location>
        <begin position="92"/>
        <end position="113"/>
    </location>
</feature>
<feature type="transmembrane region" description="Helical" evidence="7">
    <location>
        <begin position="393"/>
        <end position="415"/>
    </location>
</feature>
<evidence type="ECO:0000256" key="2">
    <source>
        <dbReference type="ARBA" id="ARBA00022448"/>
    </source>
</evidence>
<keyword evidence="4 7" id="KW-1133">Transmembrane helix</keyword>
<keyword evidence="10" id="KW-1185">Reference proteome</keyword>
<comment type="caution">
    <text evidence="9">The sequence shown here is derived from an EMBL/GenBank/DDBJ whole genome shotgun (WGS) entry which is preliminary data.</text>
</comment>
<evidence type="ECO:0000256" key="7">
    <source>
        <dbReference type="SAM" id="Phobius"/>
    </source>
</evidence>
<organism evidence="9 10">
    <name type="scientific">Saitozyma podzolica</name>
    <dbReference type="NCBI Taxonomy" id="1890683"/>
    <lineage>
        <taxon>Eukaryota</taxon>
        <taxon>Fungi</taxon>
        <taxon>Dikarya</taxon>
        <taxon>Basidiomycota</taxon>
        <taxon>Agaricomycotina</taxon>
        <taxon>Tremellomycetes</taxon>
        <taxon>Tremellales</taxon>
        <taxon>Trimorphomycetaceae</taxon>
        <taxon>Saitozyma</taxon>
    </lineage>
</organism>
<gene>
    <name evidence="9" type="ORF">EHS25_006701</name>
</gene>
<feature type="transmembrane region" description="Helical" evidence="7">
    <location>
        <begin position="421"/>
        <end position="445"/>
    </location>
</feature>
<dbReference type="Proteomes" id="UP000279259">
    <property type="component" value="Unassembled WGS sequence"/>
</dbReference>
<evidence type="ECO:0000259" key="8">
    <source>
        <dbReference type="PROSITE" id="PS50850"/>
    </source>
</evidence>
<dbReference type="GO" id="GO:0000329">
    <property type="term" value="C:fungal-type vacuole membrane"/>
    <property type="evidence" value="ECO:0007669"/>
    <property type="project" value="TreeGrafter"/>
</dbReference>
<evidence type="ECO:0000313" key="9">
    <source>
        <dbReference type="EMBL" id="RSH94047.1"/>
    </source>
</evidence>
<evidence type="ECO:0000256" key="4">
    <source>
        <dbReference type="ARBA" id="ARBA00022989"/>
    </source>
</evidence>
<dbReference type="GO" id="GO:0005886">
    <property type="term" value="C:plasma membrane"/>
    <property type="evidence" value="ECO:0007669"/>
    <property type="project" value="TreeGrafter"/>
</dbReference>
<evidence type="ECO:0000256" key="1">
    <source>
        <dbReference type="ARBA" id="ARBA00004127"/>
    </source>
</evidence>
<reference evidence="9 10" key="1">
    <citation type="submission" date="2018-11" db="EMBL/GenBank/DDBJ databases">
        <title>Genome sequence of Saitozyma podzolica DSM 27192.</title>
        <authorList>
            <person name="Aliyu H."/>
            <person name="Gorte O."/>
            <person name="Ochsenreither K."/>
        </authorList>
    </citation>
    <scope>NUCLEOTIDE SEQUENCE [LARGE SCALE GENOMIC DNA]</scope>
    <source>
        <strain evidence="9 10">DSM 27192</strain>
    </source>
</reference>
<feature type="transmembrane region" description="Helical" evidence="7">
    <location>
        <begin position="369"/>
        <end position="386"/>
    </location>
</feature>
<dbReference type="Gene3D" id="1.20.1720.10">
    <property type="entry name" value="Multidrug resistance protein D"/>
    <property type="match status" value="1"/>
</dbReference>
<evidence type="ECO:0000313" key="10">
    <source>
        <dbReference type="Proteomes" id="UP000279259"/>
    </source>
</evidence>
<dbReference type="PANTHER" id="PTHR23501:SF191">
    <property type="entry name" value="VACUOLAR BASIC AMINO ACID TRANSPORTER 4"/>
    <property type="match status" value="1"/>
</dbReference>
<dbReference type="STRING" id="1890683.A0A427YSI6"/>
<accession>A0A427YSI6</accession>
<keyword evidence="5 7" id="KW-0472">Membrane</keyword>
<feature type="region of interest" description="Disordered" evidence="6">
    <location>
        <begin position="1"/>
        <end position="43"/>
    </location>
</feature>
<sequence>MPSLTSSSNGPGRASERTHLLPPTSSTPSSGSSTPTASSKSRHHNLAGLPAWRFRVICAALWACTFFCALDGTVVATLLTPIGSAFHASNQASWLGTSYLLALCCFTPIYGRLSDLLGRREAQLIALSFFTVGTFLCAIAPSMYFLIAARCVAGMGGGGVASMGVIIFTDLVDLRRRGLWQGISNIFFGLGGALGGPLGGFISDRWGWRIVFFLQTPLLVAAGIAVFFFVRIPPSAVPKDAEEPWRVKIKRIDYLGSMTLVVAVASLLLSVSLKTSARTPSGVEYAWSDPLIWGLLIVSAVFTFLFLLVEARFALQPILPLSLMSRRTPLAVGLGLFCVVTNQFSIMYNIPLFFSAVRLESASVAGAHLLPYSLALGTGSVTIGYLMRRTGKYWSACVASAGLMVVTSIMLLFWRTDVPRWLTWVGPIPAGFGYAGVLTSTLVALMTNVTRAGKGEQAVATSMSYLFRTIGQVLGVALSAALVQSIIQRDLSRLITGPDAAEVIDLIRHSTESIPSLSPAHRAAAIHAYDHALNVVFIANMVLSAVSVLVLAFIKEEEMPESQRAEPADDGGLGAS</sequence>
<proteinExistence type="predicted"/>
<dbReference type="InterPro" id="IPR011701">
    <property type="entry name" value="MFS"/>
</dbReference>
<feature type="transmembrane region" description="Helical" evidence="7">
    <location>
        <begin position="465"/>
        <end position="487"/>
    </location>
</feature>
<keyword evidence="3 7" id="KW-0812">Transmembrane</keyword>
<evidence type="ECO:0000256" key="5">
    <source>
        <dbReference type="ARBA" id="ARBA00023136"/>
    </source>
</evidence>
<comment type="subcellular location">
    <subcellularLocation>
        <location evidence="1">Endomembrane system</location>
        <topology evidence="1">Multi-pass membrane protein</topology>
    </subcellularLocation>
</comment>
<protein>
    <recommendedName>
        <fullName evidence="8">Major facilitator superfamily (MFS) profile domain-containing protein</fullName>
    </recommendedName>
</protein>
<feature type="transmembrane region" description="Helical" evidence="7">
    <location>
        <begin position="153"/>
        <end position="171"/>
    </location>
</feature>
<feature type="transmembrane region" description="Helical" evidence="7">
    <location>
        <begin position="330"/>
        <end position="349"/>
    </location>
</feature>
<feature type="domain" description="Major facilitator superfamily (MFS) profile" evidence="8">
    <location>
        <begin position="57"/>
        <end position="559"/>
    </location>
</feature>
<feature type="compositionally biased region" description="Low complexity" evidence="6">
    <location>
        <begin position="22"/>
        <end position="39"/>
    </location>
</feature>
<feature type="transmembrane region" description="Helical" evidence="7">
    <location>
        <begin position="56"/>
        <end position="80"/>
    </location>
</feature>
<dbReference type="PROSITE" id="PS50850">
    <property type="entry name" value="MFS"/>
    <property type="match status" value="1"/>
</dbReference>
<evidence type="ECO:0000256" key="6">
    <source>
        <dbReference type="SAM" id="MobiDB-lite"/>
    </source>
</evidence>
<feature type="transmembrane region" description="Helical" evidence="7">
    <location>
        <begin position="125"/>
        <end position="147"/>
    </location>
</feature>
<feature type="compositionally biased region" description="Polar residues" evidence="6">
    <location>
        <begin position="1"/>
        <end position="10"/>
    </location>
</feature>
<dbReference type="SUPFAM" id="SSF103473">
    <property type="entry name" value="MFS general substrate transporter"/>
    <property type="match status" value="1"/>
</dbReference>
<keyword evidence="2" id="KW-0813">Transport</keyword>